<evidence type="ECO:0000256" key="2">
    <source>
        <dbReference type="SAM" id="Phobius"/>
    </source>
</evidence>
<evidence type="ECO:0000313" key="4">
    <source>
        <dbReference type="EMBL" id="ELY55527.1"/>
    </source>
</evidence>
<feature type="transmembrane region" description="Helical" evidence="2">
    <location>
        <begin position="227"/>
        <end position="247"/>
    </location>
</feature>
<name>L9X1Q6_9EURY</name>
<evidence type="ECO:0000256" key="1">
    <source>
        <dbReference type="SAM" id="MobiDB-lite"/>
    </source>
</evidence>
<dbReference type="InterPro" id="IPR058284">
    <property type="entry name" value="DUF7978"/>
</dbReference>
<feature type="compositionally biased region" description="Acidic residues" evidence="1">
    <location>
        <begin position="1"/>
        <end position="13"/>
    </location>
</feature>
<gene>
    <name evidence="4" type="ORF">C493_11207</name>
</gene>
<evidence type="ECO:0000313" key="5">
    <source>
        <dbReference type="Proteomes" id="UP000011602"/>
    </source>
</evidence>
<keyword evidence="2" id="KW-1133">Transmembrane helix</keyword>
<keyword evidence="5" id="KW-1185">Reference proteome</keyword>
<keyword evidence="2" id="KW-0472">Membrane</keyword>
<evidence type="ECO:0000259" key="3">
    <source>
        <dbReference type="Pfam" id="PF25933"/>
    </source>
</evidence>
<dbReference type="RefSeq" id="WP_007259522.1">
    <property type="nucleotide sequence ID" value="NZ_AOHZ01000050.1"/>
</dbReference>
<dbReference type="Pfam" id="PF25933">
    <property type="entry name" value="DUF7978"/>
    <property type="match status" value="1"/>
</dbReference>
<dbReference type="STRING" id="1227499.C493_11207"/>
<keyword evidence="2" id="KW-0812">Transmembrane</keyword>
<feature type="transmembrane region" description="Helical" evidence="2">
    <location>
        <begin position="155"/>
        <end position="177"/>
    </location>
</feature>
<dbReference type="OrthoDB" id="187103at2157"/>
<protein>
    <recommendedName>
        <fullName evidence="3">DUF7978 domain-containing protein</fullName>
    </recommendedName>
</protein>
<feature type="transmembrane region" description="Helical" evidence="2">
    <location>
        <begin position="121"/>
        <end position="143"/>
    </location>
</feature>
<proteinExistence type="predicted"/>
<feature type="domain" description="DUF7978" evidence="3">
    <location>
        <begin position="24"/>
        <end position="250"/>
    </location>
</feature>
<sequence>MADDSQLEYEDGQTESQPEQAQRQTQAQQPATQSASSELPIKEGAVVGSIAVIATYLSHLLFTIIATADSTPAGDTEMVGVATAGGWSYLSALGTGFEAEGEPATLGDAPNHAAAFATSPFTLSTTVLALLTLGGALAAGYGIAKYTGTDNAVDAVKASATVVPPYLVFALLAAFLLTHTYSDELVVSFVGTETSSGSVAGLDAEQFFNSDGEVTSDLEFGPATTGAVLYAGLLIPAVLAVIGGLVTQWEDALETVMAKVTQ</sequence>
<comment type="caution">
    <text evidence="4">The sequence shown here is derived from an EMBL/GenBank/DDBJ whole genome shotgun (WGS) entry which is preliminary data.</text>
</comment>
<organism evidence="4 5">
    <name type="scientific">Natronolimnohabitans innermongolicus JCM 12255</name>
    <dbReference type="NCBI Taxonomy" id="1227499"/>
    <lineage>
        <taxon>Archaea</taxon>
        <taxon>Methanobacteriati</taxon>
        <taxon>Methanobacteriota</taxon>
        <taxon>Stenosarchaea group</taxon>
        <taxon>Halobacteria</taxon>
        <taxon>Halobacteriales</taxon>
        <taxon>Natrialbaceae</taxon>
        <taxon>Natronolimnohabitans</taxon>
    </lineage>
</organism>
<feature type="region of interest" description="Disordered" evidence="1">
    <location>
        <begin position="1"/>
        <end position="37"/>
    </location>
</feature>
<dbReference type="eggNOG" id="arCOG06413">
    <property type="taxonomic scope" value="Archaea"/>
</dbReference>
<feature type="transmembrane region" description="Helical" evidence="2">
    <location>
        <begin position="45"/>
        <end position="68"/>
    </location>
</feature>
<feature type="compositionally biased region" description="Low complexity" evidence="1">
    <location>
        <begin position="15"/>
        <end position="37"/>
    </location>
</feature>
<dbReference type="EMBL" id="AOHZ01000050">
    <property type="protein sequence ID" value="ELY55527.1"/>
    <property type="molecule type" value="Genomic_DNA"/>
</dbReference>
<dbReference type="AlphaFoldDB" id="L9X1Q6"/>
<dbReference type="Proteomes" id="UP000011602">
    <property type="component" value="Unassembled WGS sequence"/>
</dbReference>
<reference evidence="4 5" key="1">
    <citation type="journal article" date="2014" name="PLoS Genet.">
        <title>Phylogenetically driven sequencing of extremely halophilic archaea reveals strategies for static and dynamic osmo-response.</title>
        <authorList>
            <person name="Becker E.A."/>
            <person name="Seitzer P.M."/>
            <person name="Tritt A."/>
            <person name="Larsen D."/>
            <person name="Krusor M."/>
            <person name="Yao A.I."/>
            <person name="Wu D."/>
            <person name="Madern D."/>
            <person name="Eisen J.A."/>
            <person name="Darling A.E."/>
            <person name="Facciotti M.T."/>
        </authorList>
    </citation>
    <scope>NUCLEOTIDE SEQUENCE [LARGE SCALE GENOMIC DNA]</scope>
    <source>
        <strain evidence="4 5">JCM 12255</strain>
    </source>
</reference>
<accession>L9X1Q6</accession>